<dbReference type="GO" id="GO:0008168">
    <property type="term" value="F:methyltransferase activity"/>
    <property type="evidence" value="ECO:0007669"/>
    <property type="project" value="UniProtKB-KW"/>
</dbReference>
<dbReference type="InterPro" id="IPR001214">
    <property type="entry name" value="SET_dom"/>
</dbReference>
<reference evidence="9 10" key="1">
    <citation type="journal article" date="2018" name="BMC Genomics">
        <title>The genome of Naegleria lovaniensis, the basis for a comparative approach to unravel pathogenicity factors of the human pathogenic amoeba N. fowleri.</title>
        <authorList>
            <person name="Liechti N."/>
            <person name="Schurch N."/>
            <person name="Bruggmann R."/>
            <person name="Wittwer M."/>
        </authorList>
    </citation>
    <scope>NUCLEOTIDE SEQUENCE [LARGE SCALE GENOMIC DNA]</scope>
    <source>
        <strain evidence="9 10">ATCC 30569</strain>
    </source>
</reference>
<keyword evidence="4" id="KW-0808">Transferase</keyword>
<dbReference type="Proteomes" id="UP000816034">
    <property type="component" value="Unassembled WGS sequence"/>
</dbReference>
<dbReference type="Pfam" id="PF00856">
    <property type="entry name" value="SET"/>
    <property type="match status" value="1"/>
</dbReference>
<dbReference type="EMBL" id="PYSW02000001">
    <property type="protein sequence ID" value="KAG2393991.1"/>
    <property type="molecule type" value="Genomic_DNA"/>
</dbReference>
<gene>
    <name evidence="9" type="ORF">C9374_003755</name>
</gene>
<evidence type="ECO:0000256" key="4">
    <source>
        <dbReference type="ARBA" id="ARBA00022679"/>
    </source>
</evidence>
<comment type="subcellular location">
    <subcellularLocation>
        <location evidence="1">Chromosome</location>
    </subcellularLocation>
</comment>
<dbReference type="GO" id="GO:0046872">
    <property type="term" value="F:metal ion binding"/>
    <property type="evidence" value="ECO:0007669"/>
    <property type="project" value="UniProtKB-KW"/>
</dbReference>
<evidence type="ECO:0000256" key="6">
    <source>
        <dbReference type="ARBA" id="ARBA00022723"/>
    </source>
</evidence>
<dbReference type="GO" id="GO:0005694">
    <property type="term" value="C:chromosome"/>
    <property type="evidence" value="ECO:0007669"/>
    <property type="project" value="UniProtKB-SubCell"/>
</dbReference>
<dbReference type="SMART" id="SM00317">
    <property type="entry name" value="SET"/>
    <property type="match status" value="1"/>
</dbReference>
<comment type="caution">
    <text evidence="9">The sequence shown here is derived from an EMBL/GenBank/DDBJ whole genome shotgun (WGS) entry which is preliminary data.</text>
</comment>
<proteinExistence type="predicted"/>
<dbReference type="AlphaFoldDB" id="A0AA88H5F4"/>
<keyword evidence="5" id="KW-0949">S-adenosyl-L-methionine</keyword>
<keyword evidence="3" id="KW-0489">Methyltransferase</keyword>
<keyword evidence="10" id="KW-1185">Reference proteome</keyword>
<feature type="domain" description="SET" evidence="8">
    <location>
        <begin position="125"/>
        <end position="270"/>
    </location>
</feature>
<dbReference type="GeneID" id="68096210"/>
<dbReference type="RefSeq" id="XP_044555885.1">
    <property type="nucleotide sequence ID" value="XM_044693318.1"/>
</dbReference>
<evidence type="ECO:0000256" key="2">
    <source>
        <dbReference type="ARBA" id="ARBA00022454"/>
    </source>
</evidence>
<dbReference type="InterPro" id="IPR046341">
    <property type="entry name" value="SET_dom_sf"/>
</dbReference>
<keyword evidence="7" id="KW-0862">Zinc</keyword>
<keyword evidence="2" id="KW-0158">Chromosome</keyword>
<dbReference type="PANTHER" id="PTHR46223">
    <property type="entry name" value="HISTONE-LYSINE N-METHYLTRANSFERASE SUV39H"/>
    <property type="match status" value="1"/>
</dbReference>
<dbReference type="PROSITE" id="PS50280">
    <property type="entry name" value="SET"/>
    <property type="match status" value="1"/>
</dbReference>
<dbReference type="Gene3D" id="2.170.270.10">
    <property type="entry name" value="SET domain"/>
    <property type="match status" value="1"/>
</dbReference>
<name>A0AA88H5F4_NAELO</name>
<sequence>MLCFKDGSSLLRRNYVRIENHLDMTPFSDNDEHGFHFIEERIICDGAPIQESHPGTVITPNAKQYFLTGLNEEQQLAELLICRRKKNPNITNHLLVDNSKCLFECLNIESGSSTTNPPYTSLVNKGVTIRKHPLKNWCVYSNEVISKGQFIAEYVGVVQPIMMIHNSTVALNTFPNNHDYTFILKNIDESADGDTHEICGKYHGNFTSFINHSCNPNLIAFHVLKVEREERKENHPMNTFLIKEDVHMPHVYLFAKRNIEQDEELTLDYGHEYVQHVMNGECFCESKYCRYHQDP</sequence>
<dbReference type="SUPFAM" id="SSF82199">
    <property type="entry name" value="SET domain"/>
    <property type="match status" value="1"/>
</dbReference>
<evidence type="ECO:0000256" key="1">
    <source>
        <dbReference type="ARBA" id="ARBA00004286"/>
    </source>
</evidence>
<evidence type="ECO:0000256" key="5">
    <source>
        <dbReference type="ARBA" id="ARBA00022691"/>
    </source>
</evidence>
<evidence type="ECO:0000313" key="10">
    <source>
        <dbReference type="Proteomes" id="UP000816034"/>
    </source>
</evidence>
<dbReference type="InterPro" id="IPR050973">
    <property type="entry name" value="H3K9_Histone-Lys_N-MTase"/>
</dbReference>
<evidence type="ECO:0000256" key="3">
    <source>
        <dbReference type="ARBA" id="ARBA00022603"/>
    </source>
</evidence>
<organism evidence="9 10">
    <name type="scientific">Naegleria lovaniensis</name>
    <name type="common">Amoeba</name>
    <dbReference type="NCBI Taxonomy" id="51637"/>
    <lineage>
        <taxon>Eukaryota</taxon>
        <taxon>Discoba</taxon>
        <taxon>Heterolobosea</taxon>
        <taxon>Tetramitia</taxon>
        <taxon>Eutetramitia</taxon>
        <taxon>Vahlkampfiidae</taxon>
        <taxon>Naegleria</taxon>
    </lineage>
</organism>
<evidence type="ECO:0000256" key="7">
    <source>
        <dbReference type="ARBA" id="ARBA00022833"/>
    </source>
</evidence>
<keyword evidence="6" id="KW-0479">Metal-binding</keyword>
<dbReference type="GO" id="GO:0032259">
    <property type="term" value="P:methylation"/>
    <property type="evidence" value="ECO:0007669"/>
    <property type="project" value="UniProtKB-KW"/>
</dbReference>
<evidence type="ECO:0000313" key="9">
    <source>
        <dbReference type="EMBL" id="KAG2393991.1"/>
    </source>
</evidence>
<protein>
    <recommendedName>
        <fullName evidence="8">SET domain-containing protein</fullName>
    </recommendedName>
</protein>
<accession>A0AA88H5F4</accession>
<evidence type="ECO:0000259" key="8">
    <source>
        <dbReference type="PROSITE" id="PS50280"/>
    </source>
</evidence>
<dbReference type="PANTHER" id="PTHR46223:SF3">
    <property type="entry name" value="HISTONE-LYSINE N-METHYLTRANSFERASE SET-23"/>
    <property type="match status" value="1"/>
</dbReference>